<evidence type="ECO:0000313" key="2">
    <source>
        <dbReference type="EMBL" id="MDQ0546092.1"/>
    </source>
</evidence>
<proteinExistence type="predicted"/>
<protein>
    <submittedName>
        <fullName evidence="2">Uncharacterized small protein (DUF1192 family)</fullName>
    </submittedName>
</protein>
<accession>A0AAJ1TYT2</accession>
<evidence type="ECO:0000256" key="1">
    <source>
        <dbReference type="SAM" id="MobiDB-lite"/>
    </source>
</evidence>
<dbReference type="AlphaFoldDB" id="A0AAJ1TYT2"/>
<gene>
    <name evidence="2" type="ORF">QO001_005041</name>
</gene>
<dbReference type="RefSeq" id="WP_230367605.1">
    <property type="nucleotide sequence ID" value="NZ_JAJALK010000013.1"/>
</dbReference>
<reference evidence="2" key="1">
    <citation type="submission" date="2023-07" db="EMBL/GenBank/DDBJ databases">
        <title>Genomic Encyclopedia of Type Strains, Phase IV (KMG-IV): sequencing the most valuable type-strain genomes for metagenomic binning, comparative biology and taxonomic classification.</title>
        <authorList>
            <person name="Goeker M."/>
        </authorList>
    </citation>
    <scope>NUCLEOTIDE SEQUENCE</scope>
    <source>
        <strain evidence="2">DSM 19569</strain>
    </source>
</reference>
<dbReference type="Proteomes" id="UP001223420">
    <property type="component" value="Unassembled WGS sequence"/>
</dbReference>
<evidence type="ECO:0000313" key="3">
    <source>
        <dbReference type="Proteomes" id="UP001223420"/>
    </source>
</evidence>
<sequence>MTNPDIAALKRELAEAKAELAATRRAQAITAAIAGRKFKSPDAVSALVEKQVAFNENGTLVAVDQDGVYRIGRADGAYMSVNELVDEIERSGAETAKTENRTTPKHNPFMGPHKNVTAAMQLYRDNPELAREYALEAGIRLDNIR</sequence>
<organism evidence="2 3">
    <name type="scientific">Methylobacterium brachiatum</name>
    <dbReference type="NCBI Taxonomy" id="269660"/>
    <lineage>
        <taxon>Bacteria</taxon>
        <taxon>Pseudomonadati</taxon>
        <taxon>Pseudomonadota</taxon>
        <taxon>Alphaproteobacteria</taxon>
        <taxon>Hyphomicrobiales</taxon>
        <taxon>Methylobacteriaceae</taxon>
        <taxon>Methylobacterium</taxon>
    </lineage>
</organism>
<dbReference type="EMBL" id="JAUSWL010000012">
    <property type="protein sequence ID" value="MDQ0546092.1"/>
    <property type="molecule type" value="Genomic_DNA"/>
</dbReference>
<comment type="caution">
    <text evidence="2">The sequence shown here is derived from an EMBL/GenBank/DDBJ whole genome shotgun (WGS) entry which is preliminary data.</text>
</comment>
<feature type="compositionally biased region" description="Basic and acidic residues" evidence="1">
    <location>
        <begin position="92"/>
        <end position="102"/>
    </location>
</feature>
<name>A0AAJ1TYT2_9HYPH</name>
<feature type="region of interest" description="Disordered" evidence="1">
    <location>
        <begin position="92"/>
        <end position="112"/>
    </location>
</feature>